<reference evidence="1" key="2">
    <citation type="submission" date="2025-09" db="UniProtKB">
        <authorList>
            <consortium name="EnsemblPlants"/>
        </authorList>
    </citation>
    <scope>IDENTIFICATION</scope>
</reference>
<dbReference type="Proteomes" id="UP001732700">
    <property type="component" value="Chromosome 4C"/>
</dbReference>
<reference evidence="1" key="1">
    <citation type="submission" date="2021-05" db="EMBL/GenBank/DDBJ databases">
        <authorList>
            <person name="Scholz U."/>
            <person name="Mascher M."/>
            <person name="Fiebig A."/>
        </authorList>
    </citation>
    <scope>NUCLEOTIDE SEQUENCE [LARGE SCALE GENOMIC DNA]</scope>
</reference>
<sequence length="484" mass="53602">MKKSMSNYSTWRKLNARNVGTTEEERKTFQRDMPPRRVAVIGAGAAGLMAARELQREGHTPVVFERGAAVGGNWRYDDAPASAEDPLGAAGVDSSLYASLRTNLPRECMGFLDFPFVADAGAGTVSSYSDDPRRYPGHGEVLRYLEAFARRFDLHGLVRLETEVVSVRRDDASTGWKVSYCSRKLAVAGSAEPEVVKEEVFDAVAVCTGTSTEPRVADIAGIDSWPGKQMHSHSYRVPGPFEGQVVVVVGYAPSGVDISRDIVSVAKEVHVARRSLATSGTESTALPNLWLHPMIERAEENGSVVFQDGSRVKADAILHCTGYKYHFPFLGEEFGISVDDNRVGPLYKHVFPPRLAPSISFIGLSLKSLVFPLLQLQSNWVAGVLSGRIVLPSQEGMTEDVSSFYSKLQAKGCPKRHTHDLGECTYEYEDWVAKQCGHEGIEGWRKEMFVAALKNFVHHPESYRDEWEDDHLLSRAHLDFAKYF</sequence>
<evidence type="ECO:0000313" key="1">
    <source>
        <dbReference type="EnsemblPlants" id="AVESA.00010b.r2.4CG1268910.1.CDS"/>
    </source>
</evidence>
<evidence type="ECO:0000313" key="2">
    <source>
        <dbReference type="Proteomes" id="UP001732700"/>
    </source>
</evidence>
<accession>A0ACD5WQJ4</accession>
<keyword evidence="2" id="KW-1185">Reference proteome</keyword>
<organism evidence="1 2">
    <name type="scientific">Avena sativa</name>
    <name type="common">Oat</name>
    <dbReference type="NCBI Taxonomy" id="4498"/>
    <lineage>
        <taxon>Eukaryota</taxon>
        <taxon>Viridiplantae</taxon>
        <taxon>Streptophyta</taxon>
        <taxon>Embryophyta</taxon>
        <taxon>Tracheophyta</taxon>
        <taxon>Spermatophyta</taxon>
        <taxon>Magnoliopsida</taxon>
        <taxon>Liliopsida</taxon>
        <taxon>Poales</taxon>
        <taxon>Poaceae</taxon>
        <taxon>BOP clade</taxon>
        <taxon>Pooideae</taxon>
        <taxon>Poodae</taxon>
        <taxon>Poeae</taxon>
        <taxon>Poeae Chloroplast Group 1 (Aveneae type)</taxon>
        <taxon>Aveninae</taxon>
        <taxon>Avena</taxon>
    </lineage>
</organism>
<proteinExistence type="predicted"/>
<dbReference type="EnsemblPlants" id="AVESA.00010b.r2.4CG1268910.1">
    <property type="protein sequence ID" value="AVESA.00010b.r2.4CG1268910.1.CDS"/>
    <property type="gene ID" value="AVESA.00010b.r2.4CG1268910"/>
</dbReference>
<protein>
    <submittedName>
        <fullName evidence="1">Uncharacterized protein</fullName>
    </submittedName>
</protein>
<name>A0ACD5WQJ4_AVESA</name>